<dbReference type="GO" id="GO:0043328">
    <property type="term" value="P:protein transport to vacuole involved in ubiquitin-dependent protein catabolic process via the multivesicular body sorting pathway"/>
    <property type="evidence" value="ECO:0007669"/>
    <property type="project" value="TreeGrafter"/>
</dbReference>
<dbReference type="InterPro" id="IPR036388">
    <property type="entry name" value="WH-like_DNA-bd_sf"/>
</dbReference>
<dbReference type="InterPro" id="IPR036390">
    <property type="entry name" value="WH_DNA-bd_sf"/>
</dbReference>
<dbReference type="InterPro" id="IPR040608">
    <property type="entry name" value="Snf8/Vps36"/>
</dbReference>
<dbReference type="Gene3D" id="1.10.10.10">
    <property type="entry name" value="Winged helix-like DNA-binding domain superfamily/Winged helix DNA-binding domain"/>
    <property type="match status" value="2"/>
</dbReference>
<dbReference type="GO" id="GO:0000814">
    <property type="term" value="C:ESCRT II complex"/>
    <property type="evidence" value="ECO:0007669"/>
    <property type="project" value="InterPro"/>
</dbReference>
<dbReference type="Proteomes" id="UP000269793">
    <property type="component" value="Chromosome I"/>
</dbReference>
<dbReference type="SUPFAM" id="SSF46785">
    <property type="entry name" value="Winged helix' DNA-binding domain"/>
    <property type="match status" value="1"/>
</dbReference>
<dbReference type="Pfam" id="PF04157">
    <property type="entry name" value="EAP30"/>
    <property type="match status" value="1"/>
</dbReference>
<accession>A0A3G2S138</accession>
<sequence>MCANMMVDPLAGRPPSVDAGERLGQVANLWSQFLGLDDWQYELGVQIVDVCISTRPQNGGIISMDALIDGVMRLRHCDSMYSQASSKNVEWKISEEDIERSIQALRPLGCGYEVFDLLGAKMIRTMARELSSDALHILNILSSQYMAPRDCLSNTYITAEVLASCSKNNDVPGENPPWLPERAKQALDDMLLNDGTLWLDIIPTDVNNEPEQNRRRYYAFSLFSGEFSSGSFTGNGVSS</sequence>
<dbReference type="PANTHER" id="PTHR12806">
    <property type="entry name" value="EAP30 SUBUNIT OF ELL COMPLEX"/>
    <property type="match status" value="1"/>
</dbReference>
<dbReference type="EMBL" id="CP033148">
    <property type="protein sequence ID" value="AYO41680.1"/>
    <property type="molecule type" value="Genomic_DNA"/>
</dbReference>
<organism evidence="2 3">
    <name type="scientific">Malassezia restricta (strain ATCC 96810 / NBRC 103918 / CBS 7877)</name>
    <name type="common">Seborrheic dermatitis infection agent</name>
    <dbReference type="NCBI Taxonomy" id="425264"/>
    <lineage>
        <taxon>Eukaryota</taxon>
        <taxon>Fungi</taxon>
        <taxon>Dikarya</taxon>
        <taxon>Basidiomycota</taxon>
        <taxon>Ustilaginomycotina</taxon>
        <taxon>Malasseziomycetes</taxon>
        <taxon>Malasseziales</taxon>
        <taxon>Malasseziaceae</taxon>
        <taxon>Malassezia</taxon>
    </lineage>
</organism>
<proteinExistence type="inferred from homology"/>
<evidence type="ECO:0000256" key="1">
    <source>
        <dbReference type="ARBA" id="ARBA00009834"/>
    </source>
</evidence>
<dbReference type="PANTHER" id="PTHR12806:SF0">
    <property type="entry name" value="VACUOLAR-SORTING PROTEIN SNF8"/>
    <property type="match status" value="1"/>
</dbReference>
<dbReference type="VEuPathDB" id="FungiDB:DNF11_0730"/>
<gene>
    <name evidence="2" type="primary">Snf8</name>
    <name evidence="2" type="ORF">DNF11_0730</name>
</gene>
<dbReference type="OrthoDB" id="283883at2759"/>
<dbReference type="InterPro" id="IPR016689">
    <property type="entry name" value="ESCRT-2_cplx_Snf8"/>
</dbReference>
<keyword evidence="3" id="KW-1185">Reference proteome</keyword>
<evidence type="ECO:0000313" key="3">
    <source>
        <dbReference type="Proteomes" id="UP000269793"/>
    </source>
</evidence>
<protein>
    <submittedName>
        <fullName evidence="2">Vacuolar-sorting protein SNF8</fullName>
    </submittedName>
</protein>
<name>A0A3G2S138_MALR7</name>
<dbReference type="AlphaFoldDB" id="A0A3G2S138"/>
<comment type="similarity">
    <text evidence="1">Belongs to the SNF8 family.</text>
</comment>
<reference evidence="2 3" key="1">
    <citation type="submission" date="2018-10" db="EMBL/GenBank/DDBJ databases">
        <title>Complete genome sequence of Malassezia restricta CBS 7877.</title>
        <authorList>
            <person name="Morand S.C."/>
            <person name="Bertignac M."/>
            <person name="Iltis A."/>
            <person name="Kolder I."/>
            <person name="Pirovano W."/>
            <person name="Jourdain R."/>
            <person name="Clavaud C."/>
        </authorList>
    </citation>
    <scope>NUCLEOTIDE SEQUENCE [LARGE SCALE GENOMIC DNA]</scope>
    <source>
        <strain evidence="2 3">CBS 7877</strain>
    </source>
</reference>
<dbReference type="STRING" id="425264.A0A3G2S138"/>
<evidence type="ECO:0000313" key="2">
    <source>
        <dbReference type="EMBL" id="AYO41680.1"/>
    </source>
</evidence>